<evidence type="ECO:0008006" key="3">
    <source>
        <dbReference type="Google" id="ProtNLM"/>
    </source>
</evidence>
<evidence type="ECO:0000313" key="1">
    <source>
        <dbReference type="EMBL" id="KAK5057572.1"/>
    </source>
</evidence>
<dbReference type="RefSeq" id="XP_064708690.1">
    <property type="nucleotide sequence ID" value="XM_064855101.1"/>
</dbReference>
<reference evidence="1 2" key="1">
    <citation type="submission" date="2023-08" db="EMBL/GenBank/DDBJ databases">
        <title>Black Yeasts Isolated from many extreme environments.</title>
        <authorList>
            <person name="Coleine C."/>
            <person name="Stajich J.E."/>
            <person name="Selbmann L."/>
        </authorList>
    </citation>
    <scope>NUCLEOTIDE SEQUENCE [LARGE SCALE GENOMIC DNA]</scope>
    <source>
        <strain evidence="1 2">CCFEE 5792</strain>
    </source>
</reference>
<dbReference type="AlphaFoldDB" id="A0AAV9NHF4"/>
<comment type="caution">
    <text evidence="1">The sequence shown here is derived from an EMBL/GenBank/DDBJ whole genome shotgun (WGS) entry which is preliminary data.</text>
</comment>
<accession>A0AAV9NHF4</accession>
<organism evidence="1 2">
    <name type="scientific">Exophiala bonariae</name>
    <dbReference type="NCBI Taxonomy" id="1690606"/>
    <lineage>
        <taxon>Eukaryota</taxon>
        <taxon>Fungi</taxon>
        <taxon>Dikarya</taxon>
        <taxon>Ascomycota</taxon>
        <taxon>Pezizomycotina</taxon>
        <taxon>Eurotiomycetes</taxon>
        <taxon>Chaetothyriomycetidae</taxon>
        <taxon>Chaetothyriales</taxon>
        <taxon>Herpotrichiellaceae</taxon>
        <taxon>Exophiala</taxon>
    </lineage>
</organism>
<dbReference type="Proteomes" id="UP001358417">
    <property type="component" value="Unassembled WGS sequence"/>
</dbReference>
<evidence type="ECO:0000313" key="2">
    <source>
        <dbReference type="Proteomes" id="UP001358417"/>
    </source>
</evidence>
<dbReference type="EMBL" id="JAVRRD010000006">
    <property type="protein sequence ID" value="KAK5057572.1"/>
    <property type="molecule type" value="Genomic_DNA"/>
</dbReference>
<proteinExistence type="predicted"/>
<keyword evidence="2" id="KW-1185">Reference proteome</keyword>
<dbReference type="GeneID" id="89979722"/>
<sequence>MELGIAIAGILPLAVEFSKMSKRYYKSFRRAPIEAQRFGTLIEEISDTLTMFCKTARDVEERKIAFARSRKTKRAVARLKRVMEASIREIRPILRKLKPIGNRKYPWIKRTIAKINWVTGDEREIKNLMVNLNTTKLDVGLLFNMFSANIQLKILEELEKNGQQIPKYLVQEIILLKERNKILNRRYKEAVKQRDALAASTVTNNTKSNREGFASLSMSFGQDVHAIIEEEMPTVEATIEEIVKDHSGSSTIEIITSSTTTDFSAPGNEVKFRTIYNMTSDADFVR</sequence>
<name>A0AAV9NHF4_9EURO</name>
<protein>
    <recommendedName>
        <fullName evidence="3">Prion-inhibition and propagation HeLo domain-containing protein</fullName>
    </recommendedName>
</protein>
<gene>
    <name evidence="1" type="ORF">LTR84_011572</name>
</gene>